<gene>
    <name evidence="1" type="ORF">JCM17846_19180</name>
</gene>
<protein>
    <submittedName>
        <fullName evidence="1">Uncharacterized protein</fullName>
    </submittedName>
</protein>
<organism evidence="1 2">
    <name type="scientific">Iodidimonas nitroreducens</name>
    <dbReference type="NCBI Taxonomy" id="1236968"/>
    <lineage>
        <taxon>Bacteria</taxon>
        <taxon>Pseudomonadati</taxon>
        <taxon>Pseudomonadota</taxon>
        <taxon>Alphaproteobacteria</taxon>
        <taxon>Iodidimonadales</taxon>
        <taxon>Iodidimonadaceae</taxon>
        <taxon>Iodidimonas</taxon>
    </lineage>
</organism>
<dbReference type="Gene3D" id="3.40.50.300">
    <property type="entry name" value="P-loop containing nucleotide triphosphate hydrolases"/>
    <property type="match status" value="1"/>
</dbReference>
<reference evidence="1 2" key="1">
    <citation type="submission" date="2019-09" db="EMBL/GenBank/DDBJ databases">
        <title>NBRP : Genome information of microbial organism related human and environment.</title>
        <authorList>
            <person name="Hattori M."/>
            <person name="Oshima K."/>
            <person name="Inaba H."/>
            <person name="Suda W."/>
            <person name="Sakamoto M."/>
            <person name="Iino T."/>
            <person name="Kitahara M."/>
            <person name="Oshida Y."/>
            <person name="Iida T."/>
            <person name="Kudo T."/>
            <person name="Itoh T."/>
            <person name="Ohkuma M."/>
        </authorList>
    </citation>
    <scope>NUCLEOTIDE SEQUENCE [LARGE SCALE GENOMIC DNA]</scope>
    <source>
        <strain evidence="1 2">Q-1</strain>
    </source>
</reference>
<sequence>MTALGDDGPEGIDHRWPDAMTAAALLLIDPVGLGGVHLRAHPGPVRDAWLAALLEMAADAGIIIRPCPGQISQEALAGGLDLIATLKSGKPVHSPGLLAQADGGLVLLRMADRLLPSVAGQMLPRLIVLMHALGWWPLMNMKRMKSQPRWC</sequence>
<dbReference type="AlphaFoldDB" id="A0A5A7NBB1"/>
<evidence type="ECO:0000313" key="2">
    <source>
        <dbReference type="Proteomes" id="UP000324996"/>
    </source>
</evidence>
<accession>A0A5A7NBB1</accession>
<dbReference type="Proteomes" id="UP000324996">
    <property type="component" value="Unassembled WGS sequence"/>
</dbReference>
<evidence type="ECO:0000313" key="1">
    <source>
        <dbReference type="EMBL" id="GER04236.1"/>
    </source>
</evidence>
<comment type="caution">
    <text evidence="1">The sequence shown here is derived from an EMBL/GenBank/DDBJ whole genome shotgun (WGS) entry which is preliminary data.</text>
</comment>
<proteinExistence type="predicted"/>
<keyword evidence="2" id="KW-1185">Reference proteome</keyword>
<dbReference type="RefSeq" id="WP_150007083.1">
    <property type="nucleotide sequence ID" value="NZ_BKCN01000008.1"/>
</dbReference>
<dbReference type="EMBL" id="BKCN01000008">
    <property type="protein sequence ID" value="GER04236.1"/>
    <property type="molecule type" value="Genomic_DNA"/>
</dbReference>
<name>A0A5A7NBB1_9PROT</name>
<dbReference type="InterPro" id="IPR027417">
    <property type="entry name" value="P-loop_NTPase"/>
</dbReference>